<dbReference type="SUPFAM" id="SSF69318">
    <property type="entry name" value="Integrin alpha N-terminal domain"/>
    <property type="match status" value="1"/>
</dbReference>
<sequence>MATIRAVAAEARMKRLRLGRDPTAALLFWPLHRLRVPVCGFSFNNLFRFADWDGDGDMDLIFGHYMNTSDPWDKLQIEFHERLPSGALQAKPWHTVESTPEAMESW</sequence>
<dbReference type="InterPro" id="IPR028994">
    <property type="entry name" value="Integrin_alpha_N"/>
</dbReference>
<dbReference type="Proteomes" id="UP001152797">
    <property type="component" value="Unassembled WGS sequence"/>
</dbReference>
<reference evidence="1" key="1">
    <citation type="submission" date="2022-10" db="EMBL/GenBank/DDBJ databases">
        <authorList>
            <person name="Chen Y."/>
            <person name="Dougan E. K."/>
            <person name="Chan C."/>
            <person name="Rhodes N."/>
            <person name="Thang M."/>
        </authorList>
    </citation>
    <scope>NUCLEOTIDE SEQUENCE</scope>
</reference>
<comment type="caution">
    <text evidence="1">The sequence shown here is derived from an EMBL/GenBank/DDBJ whole genome shotgun (WGS) entry which is preliminary data.</text>
</comment>
<evidence type="ECO:0000313" key="1">
    <source>
        <dbReference type="EMBL" id="CAI4014014.1"/>
    </source>
</evidence>
<dbReference type="EMBL" id="CAMXCT020006135">
    <property type="protein sequence ID" value="CAL1167389.1"/>
    <property type="molecule type" value="Genomic_DNA"/>
</dbReference>
<evidence type="ECO:0000313" key="2">
    <source>
        <dbReference type="EMBL" id="CAL4801326.1"/>
    </source>
</evidence>
<dbReference type="EMBL" id="CAMXCT030006135">
    <property type="protein sequence ID" value="CAL4801326.1"/>
    <property type="molecule type" value="Genomic_DNA"/>
</dbReference>
<name>A0A9P1DRE4_9DINO</name>
<gene>
    <name evidence="1" type="ORF">C1SCF055_LOCUS38945</name>
</gene>
<dbReference type="EMBL" id="CAMXCT010006135">
    <property type="protein sequence ID" value="CAI4014014.1"/>
    <property type="molecule type" value="Genomic_DNA"/>
</dbReference>
<protein>
    <submittedName>
        <fullName evidence="1">Uncharacterized protein</fullName>
    </submittedName>
</protein>
<evidence type="ECO:0000313" key="3">
    <source>
        <dbReference type="Proteomes" id="UP001152797"/>
    </source>
</evidence>
<proteinExistence type="predicted"/>
<organism evidence="1">
    <name type="scientific">Cladocopium goreaui</name>
    <dbReference type="NCBI Taxonomy" id="2562237"/>
    <lineage>
        <taxon>Eukaryota</taxon>
        <taxon>Sar</taxon>
        <taxon>Alveolata</taxon>
        <taxon>Dinophyceae</taxon>
        <taxon>Suessiales</taxon>
        <taxon>Symbiodiniaceae</taxon>
        <taxon>Cladocopium</taxon>
    </lineage>
</organism>
<dbReference type="AlphaFoldDB" id="A0A9P1DRE4"/>
<reference evidence="2 3" key="2">
    <citation type="submission" date="2024-05" db="EMBL/GenBank/DDBJ databases">
        <authorList>
            <person name="Chen Y."/>
            <person name="Shah S."/>
            <person name="Dougan E. K."/>
            <person name="Thang M."/>
            <person name="Chan C."/>
        </authorList>
    </citation>
    <scope>NUCLEOTIDE SEQUENCE [LARGE SCALE GENOMIC DNA]</scope>
</reference>
<keyword evidence="3" id="KW-1185">Reference proteome</keyword>
<accession>A0A9P1DRE4</accession>